<comment type="similarity">
    <text evidence="2">Belongs to the RRP36 family.</text>
</comment>
<dbReference type="InterPro" id="IPR000014">
    <property type="entry name" value="PAS"/>
</dbReference>
<evidence type="ECO:0000256" key="6">
    <source>
        <dbReference type="ARBA" id="ARBA00023242"/>
    </source>
</evidence>
<feature type="region of interest" description="Disordered" evidence="7">
    <location>
        <begin position="853"/>
        <end position="882"/>
    </location>
</feature>
<sequence length="1046" mass="115520">MARKMTIFCDHCSRPLRKMSHPRGRSGMEPSASKPFRSTKGASKARRDQINAELQTLRSLLPISAQEKERLSYLHTMALVCLQIRGAQLFPPGSSERAPAMTPDLELLSTLPGFIIALSADGKLAYISENVAHLLGFSVVELLAQGDSIFDLLVGSAHEAVQEKLHSAQEQPGTEIVFVSEMRTSRSFRVRYGGNRAVAVRGRFLALDGTTSSSILTFLGFCSPIMQLSDYGDGISYDAPFQSQHTLDMKVTDVTESVIYHLGYGREELIGQSWYSLLHPADVASAAAQHESLVCDTGRCNRHLVVRLLCKDLSWAWMQIIASKEYERGRETITCTNFSLSEEEAQYLRGQNPWHRVISAAALSPRHHAREKEHKTLPRTLNPFPQETALPNQGVPNYRPCQLPNAQQEMLLASLQPSFTTCFPAPTVEAGLPSQETGCSILPAGQRNQSCPFSVYKSPYSQPFSSPCALYSPEVPLSPGSSPSIDACPVPVGGQSPGMSPAVLQSPETERWAISVLAEQIHSLAESLSQYTKQVQLEPPNVPLCSERPIADSQLGPGQGWGNSGTVAFLSEPCLDEDIITSILSNLLENGGPTSPTTALGSSPTILSSDSDSQWGPPFRIPMSPTVTCPDQYLSIQPLTTSASFDSCAPVSLWDGDLKETLWCTAADWRLCGSSESLMMWPRQDRPGNSPRKNVSSFGKGVSRGMQGKRKVPATETVEESAQDTVLDAKLVTAQKQPLESSSGIAGISGECNHDAKKPRLLQGESATEQGAVSEDSEDSDGNSDYSDLEDFSGDDDDKTGSGTSGSSDEEPCAGGKDISKCKTTPESDIKRELSLMSFEELLQLRNSVGTKAYQQMTSGKKPLNHTKPRTKQRPSKQGPLEISAKKPVPFLRQVVSVKKTVQRDPRFDDLSGEYNPEIFEKTYSFLNGLKKREKEIVQKQLKKSKNVEQQEKLQQLLKRMTQQEEAQKERQRQREKELALKRAQREQAQLGRKPFYLKKSEKWKLELAEKYKVLKGSGKLESFLSKKRKRNAIKDKRRLPFRKNM</sequence>
<dbReference type="InterPro" id="IPR035965">
    <property type="entry name" value="PAS-like_dom_sf"/>
</dbReference>
<dbReference type="PROSITE" id="PS50888">
    <property type="entry name" value="BHLH"/>
    <property type="match status" value="1"/>
</dbReference>
<feature type="compositionally biased region" description="Basic residues" evidence="7">
    <location>
        <begin position="863"/>
        <end position="875"/>
    </location>
</feature>
<dbReference type="Pfam" id="PF06102">
    <property type="entry name" value="RRP36"/>
    <property type="match status" value="1"/>
</dbReference>
<proteinExistence type="inferred from homology"/>
<evidence type="ECO:0000313" key="10">
    <source>
        <dbReference type="EMBL" id="KAH1173340.1"/>
    </source>
</evidence>
<protein>
    <submittedName>
        <fullName evidence="10">Uncharacterized protein</fullName>
    </submittedName>
</protein>
<feature type="region of interest" description="Disordered" evidence="7">
    <location>
        <begin position="682"/>
        <end position="722"/>
    </location>
</feature>
<dbReference type="Proteomes" id="UP000827986">
    <property type="component" value="Unassembled WGS sequence"/>
</dbReference>
<dbReference type="Pfam" id="PF23183">
    <property type="entry name" value="bHLH_NPAS4"/>
    <property type="match status" value="1"/>
</dbReference>
<dbReference type="SMART" id="SM00091">
    <property type="entry name" value="PAS"/>
    <property type="match status" value="2"/>
</dbReference>
<keyword evidence="4" id="KW-0698">rRNA processing</keyword>
<feature type="compositionally biased region" description="Polar residues" evidence="7">
    <location>
        <begin position="593"/>
        <end position="607"/>
    </location>
</feature>
<dbReference type="InterPro" id="IPR056192">
    <property type="entry name" value="bHLH_NPAS4"/>
</dbReference>
<name>A0A9D4AYF0_9SAUR</name>
<evidence type="ECO:0000259" key="9">
    <source>
        <dbReference type="PROSITE" id="PS50888"/>
    </source>
</evidence>
<comment type="caution">
    <text evidence="10">The sequence shown here is derived from an EMBL/GenBank/DDBJ whole genome shotgun (WGS) entry which is preliminary data.</text>
</comment>
<evidence type="ECO:0000256" key="3">
    <source>
        <dbReference type="ARBA" id="ARBA00022517"/>
    </source>
</evidence>
<dbReference type="InterPro" id="IPR011598">
    <property type="entry name" value="bHLH_dom"/>
</dbReference>
<organism evidence="10 11">
    <name type="scientific">Mauremys mutica</name>
    <name type="common">yellowpond turtle</name>
    <dbReference type="NCBI Taxonomy" id="74926"/>
    <lineage>
        <taxon>Eukaryota</taxon>
        <taxon>Metazoa</taxon>
        <taxon>Chordata</taxon>
        <taxon>Craniata</taxon>
        <taxon>Vertebrata</taxon>
        <taxon>Euteleostomi</taxon>
        <taxon>Archelosauria</taxon>
        <taxon>Testudinata</taxon>
        <taxon>Testudines</taxon>
        <taxon>Cryptodira</taxon>
        <taxon>Durocryptodira</taxon>
        <taxon>Testudinoidea</taxon>
        <taxon>Geoemydidae</taxon>
        <taxon>Geoemydinae</taxon>
        <taxon>Mauremys</taxon>
    </lineage>
</organism>
<feature type="compositionally biased region" description="Acidic residues" evidence="7">
    <location>
        <begin position="775"/>
        <end position="798"/>
    </location>
</feature>
<dbReference type="GO" id="GO:0005730">
    <property type="term" value="C:nucleolus"/>
    <property type="evidence" value="ECO:0007669"/>
    <property type="project" value="UniProtKB-SubCell"/>
</dbReference>
<dbReference type="CDD" id="cd00130">
    <property type="entry name" value="PAS"/>
    <property type="match status" value="2"/>
</dbReference>
<evidence type="ECO:0000256" key="2">
    <source>
        <dbReference type="ARBA" id="ARBA00009418"/>
    </source>
</evidence>
<keyword evidence="3" id="KW-0690">Ribosome biogenesis</keyword>
<dbReference type="InterPro" id="IPR009292">
    <property type="entry name" value="RRP36"/>
</dbReference>
<keyword evidence="5" id="KW-0238">DNA-binding</keyword>
<feature type="region of interest" description="Disordered" evidence="7">
    <location>
        <begin position="16"/>
        <end position="47"/>
    </location>
</feature>
<feature type="compositionally biased region" description="Basic and acidic residues" evidence="7">
    <location>
        <begin position="962"/>
        <end position="986"/>
    </location>
</feature>
<evidence type="ECO:0000256" key="5">
    <source>
        <dbReference type="ARBA" id="ARBA00023125"/>
    </source>
</evidence>
<dbReference type="Gene3D" id="3.30.450.20">
    <property type="entry name" value="PAS domain"/>
    <property type="match status" value="2"/>
</dbReference>
<keyword evidence="6" id="KW-0539">Nucleus</keyword>
<dbReference type="GO" id="GO:0003677">
    <property type="term" value="F:DNA binding"/>
    <property type="evidence" value="ECO:0007669"/>
    <property type="project" value="UniProtKB-KW"/>
</dbReference>
<feature type="region of interest" description="Disordered" evidence="7">
    <location>
        <begin position="961"/>
        <end position="988"/>
    </location>
</feature>
<feature type="domain" description="PAS" evidence="8">
    <location>
        <begin position="106"/>
        <end position="172"/>
    </location>
</feature>
<reference evidence="10" key="1">
    <citation type="submission" date="2021-09" db="EMBL/GenBank/DDBJ databases">
        <title>The genome of Mauremys mutica provides insights into the evolution of semi-aquatic lifestyle.</title>
        <authorList>
            <person name="Gong S."/>
            <person name="Gao Y."/>
        </authorList>
    </citation>
    <scope>NUCLEOTIDE SEQUENCE</scope>
    <source>
        <strain evidence="10">MM-2020</strain>
        <tissue evidence="10">Muscle</tissue>
    </source>
</reference>
<dbReference type="GO" id="GO:0046983">
    <property type="term" value="F:protein dimerization activity"/>
    <property type="evidence" value="ECO:0007669"/>
    <property type="project" value="InterPro"/>
</dbReference>
<dbReference type="EMBL" id="JAHDVG010000482">
    <property type="protein sequence ID" value="KAH1173340.1"/>
    <property type="molecule type" value="Genomic_DNA"/>
</dbReference>
<dbReference type="GO" id="GO:0030686">
    <property type="term" value="C:90S preribosome"/>
    <property type="evidence" value="ECO:0007669"/>
    <property type="project" value="TreeGrafter"/>
</dbReference>
<evidence type="ECO:0000256" key="4">
    <source>
        <dbReference type="ARBA" id="ARBA00022552"/>
    </source>
</evidence>
<feature type="region of interest" description="Disordered" evidence="7">
    <location>
        <begin position="735"/>
        <end position="827"/>
    </location>
</feature>
<dbReference type="PROSITE" id="PS50112">
    <property type="entry name" value="PAS"/>
    <property type="match status" value="2"/>
</dbReference>
<feature type="domain" description="PAS" evidence="8">
    <location>
        <begin position="248"/>
        <end position="282"/>
    </location>
</feature>
<dbReference type="GO" id="GO:0000462">
    <property type="term" value="P:maturation of SSU-rRNA from tricistronic rRNA transcript (SSU-rRNA, 5.8S rRNA, LSU-rRNA)"/>
    <property type="evidence" value="ECO:0007669"/>
    <property type="project" value="TreeGrafter"/>
</dbReference>
<evidence type="ECO:0000256" key="7">
    <source>
        <dbReference type="SAM" id="MobiDB-lite"/>
    </source>
</evidence>
<feature type="region of interest" description="Disordered" evidence="7">
    <location>
        <begin position="593"/>
        <end position="613"/>
    </location>
</feature>
<evidence type="ECO:0000256" key="1">
    <source>
        <dbReference type="ARBA" id="ARBA00004604"/>
    </source>
</evidence>
<keyword evidence="11" id="KW-1185">Reference proteome</keyword>
<gene>
    <name evidence="10" type="ORF">KIL84_017179</name>
</gene>
<comment type="subcellular location">
    <subcellularLocation>
        <location evidence="1">Nucleus</location>
        <location evidence="1">Nucleolus</location>
    </subcellularLocation>
</comment>
<evidence type="ECO:0000313" key="11">
    <source>
        <dbReference type="Proteomes" id="UP000827986"/>
    </source>
</evidence>
<feature type="compositionally biased region" description="Low complexity" evidence="7">
    <location>
        <begin position="741"/>
        <end position="750"/>
    </location>
</feature>
<dbReference type="Pfam" id="PF14598">
    <property type="entry name" value="PAS_11"/>
    <property type="match status" value="1"/>
</dbReference>
<dbReference type="PANTHER" id="PTHR21738:SF0">
    <property type="entry name" value="RIBOSOMAL RNA PROCESSING PROTEIN 36 HOMOLOG"/>
    <property type="match status" value="1"/>
</dbReference>
<feature type="compositionally biased region" description="Basic and acidic residues" evidence="7">
    <location>
        <begin position="818"/>
        <end position="827"/>
    </location>
</feature>
<dbReference type="AlphaFoldDB" id="A0A9D4AYF0"/>
<dbReference type="SUPFAM" id="SSF55785">
    <property type="entry name" value="PYP-like sensor domain (PAS domain)"/>
    <property type="match status" value="2"/>
</dbReference>
<dbReference type="PANTHER" id="PTHR21738">
    <property type="entry name" value="RIBOSOMAL RNA PROCESSING PROTEIN 36 HOMOLOG"/>
    <property type="match status" value="1"/>
</dbReference>
<feature type="domain" description="BHLH" evidence="9">
    <location>
        <begin position="34"/>
        <end position="87"/>
    </location>
</feature>
<evidence type="ECO:0000259" key="8">
    <source>
        <dbReference type="PROSITE" id="PS50112"/>
    </source>
</evidence>
<accession>A0A9D4AYF0</accession>